<proteinExistence type="predicted"/>
<evidence type="ECO:0000313" key="3">
    <source>
        <dbReference type="EMBL" id="OZG63322.1"/>
    </source>
</evidence>
<dbReference type="Proteomes" id="UP000216352">
    <property type="component" value="Unassembled WGS sequence"/>
</dbReference>
<organism evidence="3 4">
    <name type="scientific">Bifidobacterium lemurum</name>
    <dbReference type="NCBI Taxonomy" id="1603886"/>
    <lineage>
        <taxon>Bacteria</taxon>
        <taxon>Bacillati</taxon>
        <taxon>Actinomycetota</taxon>
        <taxon>Actinomycetes</taxon>
        <taxon>Bifidobacteriales</taxon>
        <taxon>Bifidobacteriaceae</taxon>
        <taxon>Bifidobacterium</taxon>
    </lineage>
</organism>
<dbReference type="STRING" id="1603886.GCA_001895165_01124"/>
<evidence type="ECO:0000259" key="2">
    <source>
        <dbReference type="Pfam" id="PF00248"/>
    </source>
</evidence>
<name>A0A261FVZ0_9BIFI</name>
<dbReference type="PANTHER" id="PTHR43625:SF77">
    <property type="entry name" value="ALDO-KETO REDUCTASE"/>
    <property type="match status" value="1"/>
</dbReference>
<dbReference type="InterPro" id="IPR023210">
    <property type="entry name" value="NADP_OxRdtase_dom"/>
</dbReference>
<gene>
    <name evidence="3" type="ORF">BLEM_0025</name>
</gene>
<comment type="caution">
    <text evidence="3">The sequence shown here is derived from an EMBL/GenBank/DDBJ whole genome shotgun (WGS) entry which is preliminary data.</text>
</comment>
<keyword evidence="1" id="KW-0560">Oxidoreductase</keyword>
<dbReference type="OrthoDB" id="9768793at2"/>
<keyword evidence="4" id="KW-1185">Reference proteome</keyword>
<protein>
    <submittedName>
        <fullName evidence="3">Aldo/keto reductase</fullName>
    </submittedName>
</protein>
<dbReference type="PANTHER" id="PTHR43625">
    <property type="entry name" value="AFLATOXIN B1 ALDEHYDE REDUCTASE"/>
    <property type="match status" value="1"/>
</dbReference>
<dbReference type="RefSeq" id="WP_072725384.1">
    <property type="nucleotide sequence ID" value="NZ_BDIS01000015.1"/>
</dbReference>
<dbReference type="SUPFAM" id="SSF51430">
    <property type="entry name" value="NAD(P)-linked oxidoreductase"/>
    <property type="match status" value="1"/>
</dbReference>
<dbReference type="GO" id="GO:0005737">
    <property type="term" value="C:cytoplasm"/>
    <property type="evidence" value="ECO:0007669"/>
    <property type="project" value="TreeGrafter"/>
</dbReference>
<feature type="domain" description="NADP-dependent oxidoreductase" evidence="2">
    <location>
        <begin position="14"/>
        <end position="298"/>
    </location>
</feature>
<sequence length="320" mass="35322">MRTMQLARLNVSAIGMGCMGFSHGYGEPTEHDEAIRLMRYAHERGCTFFDTAASYAAGRNESLVGEALAPIRDEIVLATKTHIPEDDERPVYDVLKECLTASLKRLRTDHVDLYYQHRVNRGIPVEDVAEAMGRLIDEGLTLGWGQSQPTEGEVRRAHAVTPMTAMQCEFSMMERSFEKSVIPACRELGIGVVAFSPMASGFLSGKYATDAVYTGDDVRRVITRFAPENMAANQPVLDLLGEYAAAKGATPAQIDLAWILAKGIVPIPGMRRISRIDENLGAAAVSLTDDEYRRIEEALSQLTIHGDRTDEDIAKLKTMR</sequence>
<dbReference type="InterPro" id="IPR036812">
    <property type="entry name" value="NAD(P)_OxRdtase_dom_sf"/>
</dbReference>
<dbReference type="Gene3D" id="3.20.20.100">
    <property type="entry name" value="NADP-dependent oxidoreductase domain"/>
    <property type="match status" value="1"/>
</dbReference>
<dbReference type="InterPro" id="IPR050791">
    <property type="entry name" value="Aldo-Keto_reductase"/>
</dbReference>
<dbReference type="AlphaFoldDB" id="A0A261FVZ0"/>
<dbReference type="Pfam" id="PF00248">
    <property type="entry name" value="Aldo_ket_red"/>
    <property type="match status" value="1"/>
</dbReference>
<dbReference type="GO" id="GO:0016491">
    <property type="term" value="F:oxidoreductase activity"/>
    <property type="evidence" value="ECO:0007669"/>
    <property type="project" value="UniProtKB-KW"/>
</dbReference>
<accession>A0A261FVZ0</accession>
<dbReference type="EMBL" id="MWWX01000001">
    <property type="protein sequence ID" value="OZG63322.1"/>
    <property type="molecule type" value="Genomic_DNA"/>
</dbReference>
<evidence type="ECO:0000313" key="4">
    <source>
        <dbReference type="Proteomes" id="UP000216352"/>
    </source>
</evidence>
<evidence type="ECO:0000256" key="1">
    <source>
        <dbReference type="ARBA" id="ARBA00023002"/>
    </source>
</evidence>
<reference evidence="3 4" key="1">
    <citation type="journal article" date="2017" name="BMC Genomics">
        <title>Comparative genomic and phylogenomic analyses of the Bifidobacteriaceae family.</title>
        <authorList>
            <person name="Lugli G.A."/>
            <person name="Milani C."/>
            <person name="Turroni F."/>
            <person name="Duranti S."/>
            <person name="Mancabelli L."/>
            <person name="Mangifesta M."/>
            <person name="Ferrario C."/>
            <person name="Modesto M."/>
            <person name="Mattarelli P."/>
            <person name="Jiri K."/>
            <person name="van Sinderen D."/>
            <person name="Ventura M."/>
        </authorList>
    </citation>
    <scope>NUCLEOTIDE SEQUENCE [LARGE SCALE GENOMIC DNA]</scope>
    <source>
        <strain evidence="3 4">DSM 28807</strain>
    </source>
</reference>